<proteinExistence type="predicted"/>
<gene>
    <name evidence="1" type="ORF">MGAL_10B060378</name>
</gene>
<keyword evidence="2" id="KW-1185">Reference proteome</keyword>
<organism evidence="1 2">
    <name type="scientific">Mytilus galloprovincialis</name>
    <name type="common">Mediterranean mussel</name>
    <dbReference type="NCBI Taxonomy" id="29158"/>
    <lineage>
        <taxon>Eukaryota</taxon>
        <taxon>Metazoa</taxon>
        <taxon>Spiralia</taxon>
        <taxon>Lophotrochozoa</taxon>
        <taxon>Mollusca</taxon>
        <taxon>Bivalvia</taxon>
        <taxon>Autobranchia</taxon>
        <taxon>Pteriomorphia</taxon>
        <taxon>Mytilida</taxon>
        <taxon>Mytiloidea</taxon>
        <taxon>Mytilidae</taxon>
        <taxon>Mytilinae</taxon>
        <taxon>Mytilus</taxon>
    </lineage>
</organism>
<evidence type="ECO:0000313" key="1">
    <source>
        <dbReference type="EMBL" id="VDI66000.1"/>
    </source>
</evidence>
<name>A0A8B6GM56_MYTGA</name>
<protein>
    <submittedName>
        <fullName evidence="1">Uncharacterized protein</fullName>
    </submittedName>
</protein>
<dbReference type="Proteomes" id="UP000596742">
    <property type="component" value="Unassembled WGS sequence"/>
</dbReference>
<sequence length="68" mass="7837">MANRIPPYEELPRIKALIEIRDKPPPCLTGNVSVSYKDFVEKCLQKIPRQKGALVAQNLTIWEHLRPL</sequence>
<comment type="caution">
    <text evidence="1">The sequence shown here is derived from an EMBL/GenBank/DDBJ whole genome shotgun (WGS) entry which is preliminary data.</text>
</comment>
<reference evidence="1" key="1">
    <citation type="submission" date="2018-11" db="EMBL/GenBank/DDBJ databases">
        <authorList>
            <person name="Alioto T."/>
            <person name="Alioto T."/>
        </authorList>
    </citation>
    <scope>NUCLEOTIDE SEQUENCE</scope>
</reference>
<evidence type="ECO:0000313" key="2">
    <source>
        <dbReference type="Proteomes" id="UP000596742"/>
    </source>
</evidence>
<dbReference type="AlphaFoldDB" id="A0A8B6GM56"/>
<accession>A0A8B6GM56</accession>
<dbReference type="EMBL" id="UYJE01008670">
    <property type="protein sequence ID" value="VDI66000.1"/>
    <property type="molecule type" value="Genomic_DNA"/>
</dbReference>